<dbReference type="Gene3D" id="1.20.1720.10">
    <property type="entry name" value="Multidrug resistance protein D"/>
    <property type="match status" value="1"/>
</dbReference>
<feature type="domain" description="Major facilitator superfamily (MFS) profile" evidence="8">
    <location>
        <begin position="23"/>
        <end position="484"/>
    </location>
</feature>
<feature type="transmembrane region" description="Helical" evidence="7">
    <location>
        <begin position="60"/>
        <end position="77"/>
    </location>
</feature>
<evidence type="ECO:0000256" key="6">
    <source>
        <dbReference type="ARBA" id="ARBA00023136"/>
    </source>
</evidence>
<dbReference type="InterPro" id="IPR020846">
    <property type="entry name" value="MFS_dom"/>
</dbReference>
<dbReference type="InterPro" id="IPR036259">
    <property type="entry name" value="MFS_trans_sf"/>
</dbReference>
<dbReference type="InterPro" id="IPR011701">
    <property type="entry name" value="MFS"/>
</dbReference>
<gene>
    <name evidence="9" type="ORF">Apa02nite_087700</name>
</gene>
<dbReference type="InterPro" id="IPR004638">
    <property type="entry name" value="EmrB-like"/>
</dbReference>
<dbReference type="PANTHER" id="PTHR42718">
    <property type="entry name" value="MAJOR FACILITATOR SUPERFAMILY MULTIDRUG TRANSPORTER MFSC"/>
    <property type="match status" value="1"/>
</dbReference>
<feature type="transmembrane region" description="Helical" evidence="7">
    <location>
        <begin position="149"/>
        <end position="170"/>
    </location>
</feature>
<dbReference type="RefSeq" id="WP_203830359.1">
    <property type="nucleotide sequence ID" value="NZ_BOMS01000152.1"/>
</dbReference>
<feature type="transmembrane region" description="Helical" evidence="7">
    <location>
        <begin position="176"/>
        <end position="197"/>
    </location>
</feature>
<dbReference type="PANTHER" id="PTHR42718:SF46">
    <property type="entry name" value="BLR6921 PROTEIN"/>
    <property type="match status" value="1"/>
</dbReference>
<name>A0ABQ4BPR4_9ACTN</name>
<evidence type="ECO:0000256" key="7">
    <source>
        <dbReference type="SAM" id="Phobius"/>
    </source>
</evidence>
<feature type="transmembrane region" description="Helical" evidence="7">
    <location>
        <begin position="89"/>
        <end position="112"/>
    </location>
</feature>
<protein>
    <submittedName>
        <fullName evidence="9">MFS transporter</fullName>
    </submittedName>
</protein>
<feature type="transmembrane region" description="Helical" evidence="7">
    <location>
        <begin position="234"/>
        <end position="258"/>
    </location>
</feature>
<evidence type="ECO:0000313" key="9">
    <source>
        <dbReference type="EMBL" id="GIE72662.1"/>
    </source>
</evidence>
<dbReference type="Proteomes" id="UP000624709">
    <property type="component" value="Unassembled WGS sequence"/>
</dbReference>
<keyword evidence="6 7" id="KW-0472">Membrane</keyword>
<feature type="transmembrane region" description="Helical" evidence="7">
    <location>
        <begin position="455"/>
        <end position="480"/>
    </location>
</feature>
<feature type="transmembrane region" description="Helical" evidence="7">
    <location>
        <begin position="118"/>
        <end position="137"/>
    </location>
</feature>
<feature type="transmembrane region" description="Helical" evidence="7">
    <location>
        <begin position="368"/>
        <end position="388"/>
    </location>
</feature>
<feature type="transmembrane region" description="Helical" evidence="7">
    <location>
        <begin position="308"/>
        <end position="331"/>
    </location>
</feature>
<keyword evidence="2" id="KW-0813">Transport</keyword>
<keyword evidence="10" id="KW-1185">Reference proteome</keyword>
<evidence type="ECO:0000256" key="4">
    <source>
        <dbReference type="ARBA" id="ARBA00022692"/>
    </source>
</evidence>
<evidence type="ECO:0000313" key="10">
    <source>
        <dbReference type="Proteomes" id="UP000624709"/>
    </source>
</evidence>
<dbReference type="Gene3D" id="1.20.1250.20">
    <property type="entry name" value="MFS general substrate transporter like domains"/>
    <property type="match status" value="1"/>
</dbReference>
<feature type="transmembrane region" description="Helical" evidence="7">
    <location>
        <begin position="21"/>
        <end position="45"/>
    </location>
</feature>
<sequence>MSSPTLQNETRMSGSVPDHRWLILATIAAAQLMVVLDATVVNIALPSAQADLGFADSGRQWIVTAYALAFGALLLLGGRVGDIIGRKRIFLVSALIFALASLAGGAAPTFTVLVVARAVQGIAAAALAPATLATLVSTFRDPRERGQAFAVYGIVSVVGAAVGLIIGGFLTQYLSWRFALYINVVFAIPAFIGALAYLRREHPPKRQPLDLAGACTVALGLVGIVLGFSQAGSAGWSAPSTLVSLTLGVIFLAVFVLVERRTAHPLLPLHVITDRMRATSFGVLALVGVQMFAVFLFLSYYLQGVKGFSASTSGLAFLPFIACIMISANLVGTRFLPRFGPRIVLPAGMLLGVIAMLILSTLTPTTPYAAGVLPGLIAMGLALGAVMAPATNAATIGVAVADSGVASALVNTMQQVGGSIGVAVLSTVAASVTASRSRSGHEHLSASNLLADAATHGYVAVFLLSGGLFLLTGIVCATLFPDKTEYQRREANLDT</sequence>
<keyword evidence="5 7" id="KW-1133">Transmembrane helix</keyword>
<evidence type="ECO:0000256" key="2">
    <source>
        <dbReference type="ARBA" id="ARBA00022448"/>
    </source>
</evidence>
<evidence type="ECO:0000259" key="8">
    <source>
        <dbReference type="PROSITE" id="PS50850"/>
    </source>
</evidence>
<comment type="subcellular location">
    <subcellularLocation>
        <location evidence="1">Cell membrane</location>
        <topology evidence="1">Multi-pass membrane protein</topology>
    </subcellularLocation>
</comment>
<dbReference type="Pfam" id="PF07690">
    <property type="entry name" value="MFS_1"/>
    <property type="match status" value="1"/>
</dbReference>
<feature type="transmembrane region" description="Helical" evidence="7">
    <location>
        <begin position="209"/>
        <end position="228"/>
    </location>
</feature>
<dbReference type="SUPFAM" id="SSF103473">
    <property type="entry name" value="MFS general substrate transporter"/>
    <property type="match status" value="1"/>
</dbReference>
<dbReference type="EMBL" id="BOMS01000152">
    <property type="protein sequence ID" value="GIE72662.1"/>
    <property type="molecule type" value="Genomic_DNA"/>
</dbReference>
<evidence type="ECO:0000256" key="5">
    <source>
        <dbReference type="ARBA" id="ARBA00022989"/>
    </source>
</evidence>
<feature type="transmembrane region" description="Helical" evidence="7">
    <location>
        <begin position="343"/>
        <end position="362"/>
    </location>
</feature>
<feature type="transmembrane region" description="Helical" evidence="7">
    <location>
        <begin position="416"/>
        <end position="435"/>
    </location>
</feature>
<evidence type="ECO:0000256" key="1">
    <source>
        <dbReference type="ARBA" id="ARBA00004651"/>
    </source>
</evidence>
<feature type="transmembrane region" description="Helical" evidence="7">
    <location>
        <begin position="279"/>
        <end position="302"/>
    </location>
</feature>
<reference evidence="9 10" key="1">
    <citation type="submission" date="2021-01" db="EMBL/GenBank/DDBJ databases">
        <title>Whole genome shotgun sequence of Actinoplanes palleronii NBRC 14916.</title>
        <authorList>
            <person name="Komaki H."/>
            <person name="Tamura T."/>
        </authorList>
    </citation>
    <scope>NUCLEOTIDE SEQUENCE [LARGE SCALE GENOMIC DNA]</scope>
    <source>
        <strain evidence="9 10">NBRC 14916</strain>
    </source>
</reference>
<dbReference type="CDD" id="cd17321">
    <property type="entry name" value="MFS_MMR_MDR_like"/>
    <property type="match status" value="1"/>
</dbReference>
<evidence type="ECO:0000256" key="3">
    <source>
        <dbReference type="ARBA" id="ARBA00022475"/>
    </source>
</evidence>
<dbReference type="NCBIfam" id="TIGR00711">
    <property type="entry name" value="efflux_EmrB"/>
    <property type="match status" value="1"/>
</dbReference>
<organism evidence="9 10">
    <name type="scientific">Actinoplanes palleronii</name>
    <dbReference type="NCBI Taxonomy" id="113570"/>
    <lineage>
        <taxon>Bacteria</taxon>
        <taxon>Bacillati</taxon>
        <taxon>Actinomycetota</taxon>
        <taxon>Actinomycetes</taxon>
        <taxon>Micromonosporales</taxon>
        <taxon>Micromonosporaceae</taxon>
        <taxon>Actinoplanes</taxon>
    </lineage>
</organism>
<comment type="caution">
    <text evidence="9">The sequence shown here is derived from an EMBL/GenBank/DDBJ whole genome shotgun (WGS) entry which is preliminary data.</text>
</comment>
<dbReference type="PROSITE" id="PS50850">
    <property type="entry name" value="MFS"/>
    <property type="match status" value="1"/>
</dbReference>
<accession>A0ABQ4BPR4</accession>
<proteinExistence type="predicted"/>
<keyword evidence="4 7" id="KW-0812">Transmembrane</keyword>
<keyword evidence="3" id="KW-1003">Cell membrane</keyword>